<dbReference type="Gene3D" id="3.40.50.620">
    <property type="entry name" value="HUPs"/>
    <property type="match status" value="1"/>
</dbReference>
<dbReference type="PANTHER" id="PTHR43033:SF1">
    <property type="entry name" value="TRNA(ILE)-LYSIDINE SYNTHASE-RELATED"/>
    <property type="match status" value="1"/>
</dbReference>
<dbReference type="InterPro" id="IPR015262">
    <property type="entry name" value="tRNA_Ile_lys_synt_subst-bd"/>
</dbReference>
<keyword evidence="2 8" id="KW-0963">Cytoplasm</keyword>
<evidence type="ECO:0000313" key="10">
    <source>
        <dbReference type="EMBL" id="PRC91883.1"/>
    </source>
</evidence>
<keyword evidence="4 8" id="KW-0819">tRNA processing</keyword>
<dbReference type="EC" id="6.3.4.19" evidence="8"/>
<comment type="domain">
    <text evidence="8">The N-terminal region contains the highly conserved SGGXDS motif, predicted to be a P-loop motif involved in ATP binding.</text>
</comment>
<evidence type="ECO:0000256" key="2">
    <source>
        <dbReference type="ARBA" id="ARBA00022490"/>
    </source>
</evidence>
<comment type="catalytic activity">
    <reaction evidence="7 8">
        <text>cytidine(34) in tRNA(Ile2) + L-lysine + ATP = lysidine(34) in tRNA(Ile2) + AMP + diphosphate + H(+)</text>
        <dbReference type="Rhea" id="RHEA:43744"/>
        <dbReference type="Rhea" id="RHEA-COMP:10625"/>
        <dbReference type="Rhea" id="RHEA-COMP:10670"/>
        <dbReference type="ChEBI" id="CHEBI:15378"/>
        <dbReference type="ChEBI" id="CHEBI:30616"/>
        <dbReference type="ChEBI" id="CHEBI:32551"/>
        <dbReference type="ChEBI" id="CHEBI:33019"/>
        <dbReference type="ChEBI" id="CHEBI:82748"/>
        <dbReference type="ChEBI" id="CHEBI:83665"/>
        <dbReference type="ChEBI" id="CHEBI:456215"/>
        <dbReference type="EC" id="6.3.4.19"/>
    </reaction>
</comment>
<dbReference type="SUPFAM" id="SSF82829">
    <property type="entry name" value="MesJ substrate recognition domain-like"/>
    <property type="match status" value="1"/>
</dbReference>
<dbReference type="AlphaFoldDB" id="A0A2S9GVY8"/>
<dbReference type="Pfam" id="PF11734">
    <property type="entry name" value="TilS_C"/>
    <property type="match status" value="1"/>
</dbReference>
<dbReference type="NCBIfam" id="TIGR02433">
    <property type="entry name" value="lysidine_TilS_C"/>
    <property type="match status" value="1"/>
</dbReference>
<comment type="similarity">
    <text evidence="8">Belongs to the tRNA(Ile)-lysidine synthase family.</text>
</comment>
<comment type="subcellular location">
    <subcellularLocation>
        <location evidence="1 8">Cytoplasm</location>
    </subcellularLocation>
</comment>
<evidence type="ECO:0000313" key="11">
    <source>
        <dbReference type="Proteomes" id="UP000237839"/>
    </source>
</evidence>
<evidence type="ECO:0000256" key="7">
    <source>
        <dbReference type="ARBA" id="ARBA00048539"/>
    </source>
</evidence>
<dbReference type="OrthoDB" id="9807403at2"/>
<dbReference type="RefSeq" id="WP_105533187.1">
    <property type="nucleotide sequence ID" value="NZ_PUGF01000018.1"/>
</dbReference>
<dbReference type="NCBIfam" id="TIGR02432">
    <property type="entry name" value="lysidine_TilS_N"/>
    <property type="match status" value="1"/>
</dbReference>
<dbReference type="Proteomes" id="UP000237839">
    <property type="component" value="Unassembled WGS sequence"/>
</dbReference>
<dbReference type="GO" id="GO:0032267">
    <property type="term" value="F:tRNA(Ile)-lysidine synthase activity"/>
    <property type="evidence" value="ECO:0007669"/>
    <property type="project" value="UniProtKB-EC"/>
</dbReference>
<accession>A0A2S9GVY8</accession>
<comment type="caution">
    <text evidence="10">The sequence shown here is derived from an EMBL/GenBank/DDBJ whole genome shotgun (WGS) entry which is preliminary data.</text>
</comment>
<dbReference type="Gene3D" id="1.20.59.20">
    <property type="match status" value="1"/>
</dbReference>
<dbReference type="Pfam" id="PF09179">
    <property type="entry name" value="TilS"/>
    <property type="match status" value="1"/>
</dbReference>
<dbReference type="SUPFAM" id="SSF52402">
    <property type="entry name" value="Adenine nucleotide alpha hydrolases-like"/>
    <property type="match status" value="1"/>
</dbReference>
<evidence type="ECO:0000256" key="4">
    <source>
        <dbReference type="ARBA" id="ARBA00022694"/>
    </source>
</evidence>
<dbReference type="CDD" id="cd01992">
    <property type="entry name" value="TilS_N"/>
    <property type="match status" value="1"/>
</dbReference>
<keyword evidence="3 8" id="KW-0436">Ligase</keyword>
<gene>
    <name evidence="8" type="primary">tilS</name>
    <name evidence="10" type="ORF">S2091_3439</name>
</gene>
<evidence type="ECO:0000256" key="6">
    <source>
        <dbReference type="ARBA" id="ARBA00022840"/>
    </source>
</evidence>
<evidence type="ECO:0000259" key="9">
    <source>
        <dbReference type="SMART" id="SM00977"/>
    </source>
</evidence>
<dbReference type="InterPro" id="IPR012796">
    <property type="entry name" value="Lysidine-tRNA-synth_C"/>
</dbReference>
<proteinExistence type="inferred from homology"/>
<dbReference type="InterPro" id="IPR012795">
    <property type="entry name" value="tRNA_Ile_lys_synt_N"/>
</dbReference>
<dbReference type="InterPro" id="IPR014729">
    <property type="entry name" value="Rossmann-like_a/b/a_fold"/>
</dbReference>
<keyword evidence="11" id="KW-1185">Reference proteome</keyword>
<dbReference type="PANTHER" id="PTHR43033">
    <property type="entry name" value="TRNA(ILE)-LYSIDINE SYNTHASE-RELATED"/>
    <property type="match status" value="1"/>
</dbReference>
<dbReference type="InterPro" id="IPR011063">
    <property type="entry name" value="TilS/TtcA_N"/>
</dbReference>
<evidence type="ECO:0000256" key="3">
    <source>
        <dbReference type="ARBA" id="ARBA00022598"/>
    </source>
</evidence>
<feature type="binding site" evidence="8">
    <location>
        <begin position="29"/>
        <end position="34"/>
    </location>
    <ligand>
        <name>ATP</name>
        <dbReference type="ChEBI" id="CHEBI:30616"/>
    </ligand>
</feature>
<evidence type="ECO:0000256" key="1">
    <source>
        <dbReference type="ARBA" id="ARBA00004496"/>
    </source>
</evidence>
<dbReference type="EMBL" id="PUGF01000018">
    <property type="protein sequence ID" value="PRC91883.1"/>
    <property type="molecule type" value="Genomic_DNA"/>
</dbReference>
<dbReference type="SUPFAM" id="SSF56037">
    <property type="entry name" value="PheT/TilS domain"/>
    <property type="match status" value="1"/>
</dbReference>
<dbReference type="GO" id="GO:0005524">
    <property type="term" value="F:ATP binding"/>
    <property type="evidence" value="ECO:0007669"/>
    <property type="project" value="UniProtKB-UniRule"/>
</dbReference>
<feature type="domain" description="Lysidine-tRNA(Ile) synthetase C-terminal" evidence="9">
    <location>
        <begin position="380"/>
        <end position="452"/>
    </location>
</feature>
<dbReference type="InterPro" id="IPR012094">
    <property type="entry name" value="tRNA_Ile_lys_synt"/>
</dbReference>
<dbReference type="SMART" id="SM00977">
    <property type="entry name" value="TilS_C"/>
    <property type="match status" value="1"/>
</dbReference>
<organism evidence="10 11">
    <name type="scientific">Solimicrobium silvestre</name>
    <dbReference type="NCBI Taxonomy" id="2099400"/>
    <lineage>
        <taxon>Bacteria</taxon>
        <taxon>Pseudomonadati</taxon>
        <taxon>Pseudomonadota</taxon>
        <taxon>Betaproteobacteria</taxon>
        <taxon>Burkholderiales</taxon>
        <taxon>Oxalobacteraceae</taxon>
        <taxon>Solimicrobium</taxon>
    </lineage>
</organism>
<evidence type="ECO:0000256" key="8">
    <source>
        <dbReference type="HAMAP-Rule" id="MF_01161"/>
    </source>
</evidence>
<protein>
    <recommendedName>
        <fullName evidence="8">tRNA(Ile)-lysidine synthase</fullName>
        <ecNumber evidence="8">6.3.4.19</ecNumber>
    </recommendedName>
    <alternativeName>
        <fullName evidence="8">tRNA(Ile)-2-lysyl-cytidine synthase</fullName>
    </alternativeName>
    <alternativeName>
        <fullName evidence="8">tRNA(Ile)-lysidine synthetase</fullName>
    </alternativeName>
</protein>
<dbReference type="GO" id="GO:0005737">
    <property type="term" value="C:cytoplasm"/>
    <property type="evidence" value="ECO:0007669"/>
    <property type="project" value="UniProtKB-SubCell"/>
</dbReference>
<sequence>MQARFELALRSILADVPSQSDLRVAVAYSGGLDSAVLLQLCAAYTKQNPIQLMAFHVHHGLSPNADAWVTHCQQQCIALDVPFEVAHVQLGRTNDEGVEAAARKKRYAALGELCERHHVDIILTAHHQDDQAETMLLQLLRGAGVAGLCGMQQCHRAPGLLANTSVLLARPLLDCTRAELEDYAVQQHVQHVEDESNSDARYTRNALRHQIMPLLAQHFPAYQARFARTAQHAQSALYLLEQLAEQDYAHCLSSFGAANLDVLQLQQLPEARIDNVLRHWIALHHEQMPSTARLAEIRKQLLHARDDAQVSVKHGDIEVHRYRQQLSIATCAKPTPYVQNFKWQGETSIAFPAFSGVMHFDSVLPDQPGIDRTWLLAQQLEMRPRQGGERLKLAVNRPTRSMKSHYQTSGIPYWQRERLPFIFVGTELLFAAGIGVHGDFQVTEAECVTLRWQAD</sequence>
<dbReference type="Pfam" id="PF01171">
    <property type="entry name" value="ATP_bind_3"/>
    <property type="match status" value="1"/>
</dbReference>
<comment type="function">
    <text evidence="8">Ligates lysine onto the cytidine present at position 34 of the AUA codon-specific tRNA(Ile) that contains the anticodon CAU, in an ATP-dependent manner. Cytidine is converted to lysidine, thus changing the amino acid specificity of the tRNA from methionine to isoleucine.</text>
</comment>
<dbReference type="HAMAP" id="MF_01161">
    <property type="entry name" value="tRNA_Ile_lys_synt"/>
    <property type="match status" value="1"/>
</dbReference>
<dbReference type="GO" id="GO:0006400">
    <property type="term" value="P:tRNA modification"/>
    <property type="evidence" value="ECO:0007669"/>
    <property type="project" value="UniProtKB-UniRule"/>
</dbReference>
<evidence type="ECO:0000256" key="5">
    <source>
        <dbReference type="ARBA" id="ARBA00022741"/>
    </source>
</evidence>
<reference evidence="10 11" key="1">
    <citation type="submission" date="2018-02" db="EMBL/GenBank/DDBJ databases">
        <title>Solimicrobium silvestre gen. nov., sp. nov., isolated from alpine forest soil.</title>
        <authorList>
            <person name="Margesin R."/>
            <person name="Albuquerque L."/>
            <person name="Zhang D.-C."/>
            <person name="Froufe H.J.C."/>
            <person name="Severino R."/>
            <person name="Roxo I."/>
            <person name="Egas C."/>
            <person name="Da Costa M.S."/>
        </authorList>
    </citation>
    <scope>NUCLEOTIDE SEQUENCE [LARGE SCALE GENOMIC DNA]</scope>
    <source>
        <strain evidence="10 11">S20-91</strain>
    </source>
</reference>
<keyword evidence="6 8" id="KW-0067">ATP-binding</keyword>
<keyword evidence="5 8" id="KW-0547">Nucleotide-binding</keyword>
<name>A0A2S9GVY8_9BURK</name>